<evidence type="ECO:0000313" key="1">
    <source>
        <dbReference type="Ensembl" id="ENSCANP00000010292.1"/>
    </source>
</evidence>
<keyword evidence="2" id="KW-1185">Reference proteome</keyword>
<sequence length="116" mass="12492">MELRVHMVSHTGEMPYKVRLGLSPGIPPAEPFTWGAIRHLPHSSCQGACLPCLSTSPPGSLLDPCFFPWRTGLASSGQLRALPCAILHTRSGSSQYHLTGHVLPWVPSSVPGTVRD</sequence>
<proteinExistence type="predicted"/>
<accession>A0A2K5I158</accession>
<protein>
    <submittedName>
        <fullName evidence="1">Uncharacterized protein</fullName>
    </submittedName>
</protein>
<evidence type="ECO:0000313" key="2">
    <source>
        <dbReference type="Proteomes" id="UP000233080"/>
    </source>
</evidence>
<name>A0A2K5I158_COLAP</name>
<organism evidence="1 2">
    <name type="scientific">Colobus angolensis palliatus</name>
    <name type="common">Peters' Angolan colobus</name>
    <dbReference type="NCBI Taxonomy" id="336983"/>
    <lineage>
        <taxon>Eukaryota</taxon>
        <taxon>Metazoa</taxon>
        <taxon>Chordata</taxon>
        <taxon>Craniata</taxon>
        <taxon>Vertebrata</taxon>
        <taxon>Euteleostomi</taxon>
        <taxon>Mammalia</taxon>
        <taxon>Eutheria</taxon>
        <taxon>Euarchontoglires</taxon>
        <taxon>Primates</taxon>
        <taxon>Haplorrhini</taxon>
        <taxon>Catarrhini</taxon>
        <taxon>Cercopithecidae</taxon>
        <taxon>Colobinae</taxon>
        <taxon>Colobus</taxon>
    </lineage>
</organism>
<dbReference type="Ensembl" id="ENSCANT00000033179.1">
    <property type="protein sequence ID" value="ENSCANP00000010292.1"/>
    <property type="gene ID" value="ENSCANG00000028561.1"/>
</dbReference>
<reference evidence="1" key="2">
    <citation type="submission" date="2025-09" db="UniProtKB">
        <authorList>
            <consortium name="Ensembl"/>
        </authorList>
    </citation>
    <scope>IDENTIFICATION</scope>
</reference>
<dbReference type="AlphaFoldDB" id="A0A2K5I158"/>
<dbReference type="Proteomes" id="UP000233080">
    <property type="component" value="Unassembled WGS sequence"/>
</dbReference>
<reference evidence="1" key="1">
    <citation type="submission" date="2025-08" db="UniProtKB">
        <authorList>
            <consortium name="Ensembl"/>
        </authorList>
    </citation>
    <scope>IDENTIFICATION</scope>
</reference>